<gene>
    <name evidence="8" type="ORF">VaNZ11_007840</name>
</gene>
<feature type="region of interest" description="Disordered" evidence="7">
    <location>
        <begin position="1"/>
        <end position="31"/>
    </location>
</feature>
<evidence type="ECO:0000256" key="4">
    <source>
        <dbReference type="ARBA" id="ARBA00022824"/>
    </source>
</evidence>
<dbReference type="InterPro" id="IPR029058">
    <property type="entry name" value="AB_hydrolase_fold"/>
</dbReference>
<dbReference type="Proteomes" id="UP001165090">
    <property type="component" value="Unassembled WGS sequence"/>
</dbReference>
<evidence type="ECO:0000256" key="6">
    <source>
        <dbReference type="ARBA" id="ARBA00023136"/>
    </source>
</evidence>
<feature type="compositionally biased region" description="Basic and acidic residues" evidence="7">
    <location>
        <begin position="13"/>
        <end position="25"/>
    </location>
</feature>
<sequence>MGQALSAPQEIPGRSKDNPEPDPSIRAKARNGDSYGVYPLYAPKRKKPKLDILFFHGLQTKDRLANAAWWHTWLSEAGSNPRICWPKEWLSATFDSANIWSVNYDARLKVDHNYDVTHWGTIAEMVLQMLIGPAVNIGGDGRQVVLVGHSLGGLILKQVVMEALVKANGSDDSKEKHRAKAFFDNIKKIVYYSTPHAGSLLEEWSRNPIVDNVIFQGIAGGGVDRNLTAWLEVFNTSSSALQTKFANVKSNLTPLCFAERMKTNLPVLGMQLVVKDGSAHLSNGINKFYNADHYGICQPVDENDERISNLIDYIQDAYDAYPYSLWEWDGKGNLMFTLAKDDDPCKICVREFNDGKLFKEMIYQDDNNNEHRMDDWCDESKKKPWSENIPDGGKLILPGTFVPKSFRQKYPPPKE</sequence>
<dbReference type="InterPro" id="IPR052374">
    <property type="entry name" value="SERAC1"/>
</dbReference>
<accession>A0ABQ5S3R4</accession>
<dbReference type="PANTHER" id="PTHR48182:SF2">
    <property type="entry name" value="PROTEIN SERAC1"/>
    <property type="match status" value="1"/>
</dbReference>
<evidence type="ECO:0000256" key="3">
    <source>
        <dbReference type="ARBA" id="ARBA00004370"/>
    </source>
</evidence>
<evidence type="ECO:0008006" key="10">
    <source>
        <dbReference type="Google" id="ProtNLM"/>
    </source>
</evidence>
<keyword evidence="6" id="KW-0472">Membrane</keyword>
<evidence type="ECO:0000256" key="5">
    <source>
        <dbReference type="ARBA" id="ARBA00023128"/>
    </source>
</evidence>
<proteinExistence type="predicted"/>
<keyword evidence="4" id="KW-0256">Endoplasmic reticulum</keyword>
<keyword evidence="5" id="KW-0496">Mitochondrion</keyword>
<comment type="caution">
    <text evidence="8">The sequence shown here is derived from an EMBL/GenBank/DDBJ whole genome shotgun (WGS) entry which is preliminary data.</text>
</comment>
<protein>
    <recommendedName>
        <fullName evidence="10">DUF676 domain-containing protein</fullName>
    </recommendedName>
</protein>
<evidence type="ECO:0000256" key="2">
    <source>
        <dbReference type="ARBA" id="ARBA00004240"/>
    </source>
</evidence>
<dbReference type="SUPFAM" id="SSF53474">
    <property type="entry name" value="alpha/beta-Hydrolases"/>
    <property type="match status" value="1"/>
</dbReference>
<dbReference type="EMBL" id="BSDZ01000020">
    <property type="protein sequence ID" value="GLI64545.1"/>
    <property type="molecule type" value="Genomic_DNA"/>
</dbReference>
<evidence type="ECO:0000256" key="7">
    <source>
        <dbReference type="SAM" id="MobiDB-lite"/>
    </source>
</evidence>
<keyword evidence="9" id="KW-1185">Reference proteome</keyword>
<name>A0ABQ5S3R4_9CHLO</name>
<organism evidence="8 9">
    <name type="scientific">Volvox africanus</name>
    <dbReference type="NCBI Taxonomy" id="51714"/>
    <lineage>
        <taxon>Eukaryota</taxon>
        <taxon>Viridiplantae</taxon>
        <taxon>Chlorophyta</taxon>
        <taxon>core chlorophytes</taxon>
        <taxon>Chlorophyceae</taxon>
        <taxon>CS clade</taxon>
        <taxon>Chlamydomonadales</taxon>
        <taxon>Volvocaceae</taxon>
        <taxon>Volvox</taxon>
    </lineage>
</organism>
<evidence type="ECO:0000256" key="1">
    <source>
        <dbReference type="ARBA" id="ARBA00004173"/>
    </source>
</evidence>
<reference evidence="8 9" key="1">
    <citation type="journal article" date="2023" name="IScience">
        <title>Expanded male sex-determining region conserved during the evolution of homothallism in the green alga Volvox.</title>
        <authorList>
            <person name="Yamamoto K."/>
            <person name="Matsuzaki R."/>
            <person name="Mahakham W."/>
            <person name="Heman W."/>
            <person name="Sekimoto H."/>
            <person name="Kawachi M."/>
            <person name="Minakuchi Y."/>
            <person name="Toyoda A."/>
            <person name="Nozaki H."/>
        </authorList>
    </citation>
    <scope>NUCLEOTIDE SEQUENCE [LARGE SCALE GENOMIC DNA]</scope>
    <source>
        <strain evidence="8 9">NIES-4468</strain>
    </source>
</reference>
<comment type="subcellular location">
    <subcellularLocation>
        <location evidence="2">Endoplasmic reticulum</location>
    </subcellularLocation>
    <subcellularLocation>
        <location evidence="3">Membrane</location>
    </subcellularLocation>
    <subcellularLocation>
        <location evidence="1">Mitochondrion</location>
    </subcellularLocation>
</comment>
<dbReference type="PANTHER" id="PTHR48182">
    <property type="entry name" value="PROTEIN SERAC1"/>
    <property type="match status" value="1"/>
</dbReference>
<evidence type="ECO:0000313" key="8">
    <source>
        <dbReference type="EMBL" id="GLI64545.1"/>
    </source>
</evidence>
<dbReference type="Gene3D" id="3.40.50.1820">
    <property type="entry name" value="alpha/beta hydrolase"/>
    <property type="match status" value="1"/>
</dbReference>
<evidence type="ECO:0000313" key="9">
    <source>
        <dbReference type="Proteomes" id="UP001165090"/>
    </source>
</evidence>